<dbReference type="Gene3D" id="1.10.3720.10">
    <property type="entry name" value="MetI-like"/>
    <property type="match status" value="1"/>
</dbReference>
<dbReference type="SUPFAM" id="SSF161098">
    <property type="entry name" value="MetI-like"/>
    <property type="match status" value="1"/>
</dbReference>
<feature type="transmembrane region" description="Helical" evidence="7">
    <location>
        <begin position="16"/>
        <end position="38"/>
    </location>
</feature>
<dbReference type="CDD" id="cd06261">
    <property type="entry name" value="TM_PBP2"/>
    <property type="match status" value="1"/>
</dbReference>
<evidence type="ECO:0000259" key="8">
    <source>
        <dbReference type="PROSITE" id="PS50928"/>
    </source>
</evidence>
<dbReference type="STRING" id="29343.CCDG5_0057"/>
<feature type="transmembrane region" description="Helical" evidence="7">
    <location>
        <begin position="185"/>
        <end position="208"/>
    </location>
</feature>
<dbReference type="PROSITE" id="PS50928">
    <property type="entry name" value="ABC_TM1"/>
    <property type="match status" value="1"/>
</dbReference>
<feature type="transmembrane region" description="Helical" evidence="7">
    <location>
        <begin position="81"/>
        <end position="100"/>
    </location>
</feature>
<dbReference type="PANTHER" id="PTHR43744:SF9">
    <property type="entry name" value="POLYGALACTURONAN_RHAMNOGALACTURONAN TRANSPORT SYSTEM PERMEASE PROTEIN YTCP"/>
    <property type="match status" value="1"/>
</dbReference>
<reference evidence="10" key="1">
    <citation type="submission" date="2014-07" db="EMBL/GenBank/DDBJ databases">
        <authorList>
            <person name="Wibberg D."/>
        </authorList>
    </citation>
    <scope>NUCLEOTIDE SEQUENCE [LARGE SCALE GENOMIC DNA]</scope>
    <source>
        <strain evidence="10">DG5</strain>
    </source>
</reference>
<dbReference type="InterPro" id="IPR000515">
    <property type="entry name" value="MetI-like"/>
</dbReference>
<keyword evidence="3" id="KW-1003">Cell membrane</keyword>
<gene>
    <name evidence="9" type="primary">lplC</name>
    <name evidence="9" type="ORF">CCDG5_0057</name>
</gene>
<dbReference type="PATRIC" id="fig|29343.3.peg.65"/>
<comment type="similarity">
    <text evidence="7">Belongs to the binding-protein-dependent transport system permease family.</text>
</comment>
<organism evidence="9 10">
    <name type="scientific">[Clostridium] cellulosi</name>
    <dbReference type="NCBI Taxonomy" id="29343"/>
    <lineage>
        <taxon>Bacteria</taxon>
        <taxon>Bacillati</taxon>
        <taxon>Bacillota</taxon>
        <taxon>Clostridia</taxon>
        <taxon>Eubacteriales</taxon>
        <taxon>Oscillospiraceae</taxon>
        <taxon>Oscillospiraceae incertae sedis</taxon>
    </lineage>
</organism>
<dbReference type="GO" id="GO:0005886">
    <property type="term" value="C:plasma membrane"/>
    <property type="evidence" value="ECO:0007669"/>
    <property type="project" value="UniProtKB-SubCell"/>
</dbReference>
<feature type="transmembrane region" description="Helical" evidence="7">
    <location>
        <begin position="257"/>
        <end position="276"/>
    </location>
</feature>
<protein>
    <submittedName>
        <fullName evidence="9">Protein LplC</fullName>
    </submittedName>
</protein>
<sequence>MSAISTKSRGYKVFRIVNVCIMLVVIAVTLFPVLNILAKSFSDIKNLTKNTVTIWPKGFNIDTYKTIMKDMMFWSNYRNTIIYTVVGTLVNLFMTTIFAYPLSVPRLKGKKFLMAFVVFTMFFNGGIIPNYMIVNGLGMRNTIFAIVIPGAINTFNLIVMRTFFEGIPQEITEAASIDGMSTFGILTRIVLPLSKPIIATMLLFYAVGMWNSWFPAFLYLDNSNMYPVTLYLRNLIAGALSATGADADSLGTVSINIRYVTIVLTSLPILCVYPFIQKYFVQGMTLGSVKG</sequence>
<evidence type="ECO:0000256" key="7">
    <source>
        <dbReference type="RuleBase" id="RU363032"/>
    </source>
</evidence>
<keyword evidence="6 7" id="KW-0472">Membrane</keyword>
<dbReference type="InterPro" id="IPR035906">
    <property type="entry name" value="MetI-like_sf"/>
</dbReference>
<dbReference type="OrthoDB" id="9771544at2"/>
<feature type="transmembrane region" description="Helical" evidence="7">
    <location>
        <begin position="143"/>
        <end position="164"/>
    </location>
</feature>
<comment type="subcellular location">
    <subcellularLocation>
        <location evidence="1 7">Cell membrane</location>
        <topology evidence="1 7">Multi-pass membrane protein</topology>
    </subcellularLocation>
</comment>
<evidence type="ECO:0000313" key="9">
    <source>
        <dbReference type="EMBL" id="CDZ23208.1"/>
    </source>
</evidence>
<dbReference type="PANTHER" id="PTHR43744">
    <property type="entry name" value="ABC TRANSPORTER PERMEASE PROTEIN MG189-RELATED-RELATED"/>
    <property type="match status" value="1"/>
</dbReference>
<dbReference type="Pfam" id="PF00528">
    <property type="entry name" value="BPD_transp_1"/>
    <property type="match status" value="1"/>
</dbReference>
<proteinExistence type="inferred from homology"/>
<keyword evidence="4 7" id="KW-0812">Transmembrane</keyword>
<accession>A0A078KL60</accession>
<keyword evidence="10" id="KW-1185">Reference proteome</keyword>
<keyword evidence="2 7" id="KW-0813">Transport</keyword>
<feature type="transmembrane region" description="Helical" evidence="7">
    <location>
        <begin position="112"/>
        <end position="131"/>
    </location>
</feature>
<evidence type="ECO:0000256" key="4">
    <source>
        <dbReference type="ARBA" id="ARBA00022692"/>
    </source>
</evidence>
<dbReference type="EMBL" id="LM995447">
    <property type="protein sequence ID" value="CDZ23208.1"/>
    <property type="molecule type" value="Genomic_DNA"/>
</dbReference>
<keyword evidence="5 7" id="KW-1133">Transmembrane helix</keyword>
<evidence type="ECO:0000256" key="1">
    <source>
        <dbReference type="ARBA" id="ARBA00004651"/>
    </source>
</evidence>
<dbReference type="HOGENOM" id="CLU_016047_1_0_9"/>
<dbReference type="KEGG" id="ccel:CCDG5_0057"/>
<evidence type="ECO:0000256" key="3">
    <source>
        <dbReference type="ARBA" id="ARBA00022475"/>
    </source>
</evidence>
<evidence type="ECO:0000256" key="5">
    <source>
        <dbReference type="ARBA" id="ARBA00022989"/>
    </source>
</evidence>
<dbReference type="GO" id="GO:0055085">
    <property type="term" value="P:transmembrane transport"/>
    <property type="evidence" value="ECO:0007669"/>
    <property type="project" value="InterPro"/>
</dbReference>
<evidence type="ECO:0000256" key="2">
    <source>
        <dbReference type="ARBA" id="ARBA00022448"/>
    </source>
</evidence>
<evidence type="ECO:0000256" key="6">
    <source>
        <dbReference type="ARBA" id="ARBA00023136"/>
    </source>
</evidence>
<feature type="domain" description="ABC transmembrane type-1" evidence="8">
    <location>
        <begin position="77"/>
        <end position="268"/>
    </location>
</feature>
<evidence type="ECO:0000313" key="10">
    <source>
        <dbReference type="Proteomes" id="UP000032431"/>
    </source>
</evidence>
<dbReference type="AlphaFoldDB" id="A0A078KL60"/>
<name>A0A078KL60_9FIRM</name>
<dbReference type="Proteomes" id="UP000032431">
    <property type="component" value="Chromosome I"/>
</dbReference>